<dbReference type="GO" id="GO:0003700">
    <property type="term" value="F:DNA-binding transcription factor activity"/>
    <property type="evidence" value="ECO:0007669"/>
    <property type="project" value="InterPro"/>
</dbReference>
<dbReference type="OrthoDB" id="1551170at2"/>
<evidence type="ECO:0000313" key="3">
    <source>
        <dbReference type="Proteomes" id="UP000198324"/>
    </source>
</evidence>
<evidence type="ECO:0000259" key="1">
    <source>
        <dbReference type="PROSITE" id="PS50995"/>
    </source>
</evidence>
<protein>
    <submittedName>
        <fullName evidence="2">DNA-binding transcriptional regulator, MarR family</fullName>
    </submittedName>
</protein>
<feature type="domain" description="HTH marR-type" evidence="1">
    <location>
        <begin position="9"/>
        <end position="141"/>
    </location>
</feature>
<dbReference type="RefSeq" id="WP_089273098.1">
    <property type="nucleotide sequence ID" value="NZ_FZOC01000002.1"/>
</dbReference>
<dbReference type="SUPFAM" id="SSF46785">
    <property type="entry name" value="Winged helix' DNA-binding domain"/>
    <property type="match status" value="1"/>
</dbReference>
<name>A0A238ZDD9_9BACT</name>
<accession>A0A238ZDD9</accession>
<proteinExistence type="predicted"/>
<dbReference type="GO" id="GO:0003677">
    <property type="term" value="F:DNA binding"/>
    <property type="evidence" value="ECO:0007669"/>
    <property type="project" value="UniProtKB-KW"/>
</dbReference>
<dbReference type="AlphaFoldDB" id="A0A238ZDD9"/>
<dbReference type="InterPro" id="IPR036390">
    <property type="entry name" value="WH_DNA-bd_sf"/>
</dbReference>
<gene>
    <name evidence="2" type="ORF">SAMN04488503_1404</name>
</gene>
<dbReference type="Pfam" id="PF01047">
    <property type="entry name" value="MarR"/>
    <property type="match status" value="1"/>
</dbReference>
<dbReference type="GO" id="GO:0006950">
    <property type="term" value="P:response to stress"/>
    <property type="evidence" value="ECO:0007669"/>
    <property type="project" value="TreeGrafter"/>
</dbReference>
<dbReference type="PANTHER" id="PTHR33164:SF43">
    <property type="entry name" value="HTH-TYPE TRANSCRIPTIONAL REPRESSOR YETL"/>
    <property type="match status" value="1"/>
</dbReference>
<dbReference type="EMBL" id="FZOC01000002">
    <property type="protein sequence ID" value="SNR80714.1"/>
    <property type="molecule type" value="Genomic_DNA"/>
</dbReference>
<dbReference type="Proteomes" id="UP000198324">
    <property type="component" value="Unassembled WGS sequence"/>
</dbReference>
<evidence type="ECO:0000313" key="2">
    <source>
        <dbReference type="EMBL" id="SNR80714.1"/>
    </source>
</evidence>
<organism evidence="2 3">
    <name type="scientific">Humidesulfovibrio mexicanus</name>
    <dbReference type="NCBI Taxonomy" id="147047"/>
    <lineage>
        <taxon>Bacteria</taxon>
        <taxon>Pseudomonadati</taxon>
        <taxon>Thermodesulfobacteriota</taxon>
        <taxon>Desulfovibrionia</taxon>
        <taxon>Desulfovibrionales</taxon>
        <taxon>Desulfovibrionaceae</taxon>
        <taxon>Humidesulfovibrio</taxon>
    </lineage>
</organism>
<dbReference type="Gene3D" id="1.10.10.10">
    <property type="entry name" value="Winged helix-like DNA-binding domain superfamily/Winged helix DNA-binding domain"/>
    <property type="match status" value="1"/>
</dbReference>
<dbReference type="InterPro" id="IPR000835">
    <property type="entry name" value="HTH_MarR-typ"/>
</dbReference>
<keyword evidence="3" id="KW-1185">Reference proteome</keyword>
<dbReference type="InterPro" id="IPR036388">
    <property type="entry name" value="WH-like_DNA-bd_sf"/>
</dbReference>
<keyword evidence="2" id="KW-0238">DNA-binding</keyword>
<reference evidence="2 3" key="1">
    <citation type="submission" date="2017-06" db="EMBL/GenBank/DDBJ databases">
        <authorList>
            <person name="Kim H.J."/>
            <person name="Triplett B.A."/>
        </authorList>
    </citation>
    <scope>NUCLEOTIDE SEQUENCE [LARGE SCALE GENOMIC DNA]</scope>
    <source>
        <strain evidence="2 3">DSM 13116</strain>
    </source>
</reference>
<dbReference type="PANTHER" id="PTHR33164">
    <property type="entry name" value="TRANSCRIPTIONAL REGULATOR, MARR FAMILY"/>
    <property type="match status" value="1"/>
</dbReference>
<dbReference type="InterPro" id="IPR039422">
    <property type="entry name" value="MarR/SlyA-like"/>
</dbReference>
<dbReference type="PROSITE" id="PS50995">
    <property type="entry name" value="HTH_MARR_2"/>
    <property type="match status" value="1"/>
</dbReference>
<sequence length="145" mass="15657">MKKSHEMVHHCLYFTANSLGRAMTRLAEEAFRPTGLSPSHAFVLMLAAEEPGIGPGELAERLALAPSTVTRFVDALVLKGLLSRTAEGRAARLAATPAGLALLKGVEQAWKRLHAAYLDVLGPESDRLARELDEACRKLEGRAEA</sequence>
<dbReference type="SMART" id="SM00347">
    <property type="entry name" value="HTH_MARR"/>
    <property type="match status" value="1"/>
</dbReference>